<dbReference type="Proteomes" id="UP001345219">
    <property type="component" value="Chromosome 22"/>
</dbReference>
<gene>
    <name evidence="1" type="ORF">SAY87_028109</name>
</gene>
<organism evidence="1 2">
    <name type="scientific">Trapa incisa</name>
    <dbReference type="NCBI Taxonomy" id="236973"/>
    <lineage>
        <taxon>Eukaryota</taxon>
        <taxon>Viridiplantae</taxon>
        <taxon>Streptophyta</taxon>
        <taxon>Embryophyta</taxon>
        <taxon>Tracheophyta</taxon>
        <taxon>Spermatophyta</taxon>
        <taxon>Magnoliopsida</taxon>
        <taxon>eudicotyledons</taxon>
        <taxon>Gunneridae</taxon>
        <taxon>Pentapetalae</taxon>
        <taxon>rosids</taxon>
        <taxon>malvids</taxon>
        <taxon>Myrtales</taxon>
        <taxon>Lythraceae</taxon>
        <taxon>Trapa</taxon>
    </lineage>
</organism>
<keyword evidence="2" id="KW-1185">Reference proteome</keyword>
<accession>A0AAN7QRR3</accession>
<proteinExistence type="predicted"/>
<sequence>MLWVSGTQLEILAKMQMENRLLSPEFGREVQNLTPLSNFLPLADRIFTYFDAIRKPRKHVVKTFAIGSTAIMMAADGDSAPEEPPI</sequence>
<comment type="caution">
    <text evidence="1">The sequence shown here is derived from an EMBL/GenBank/DDBJ whole genome shotgun (WGS) entry which is preliminary data.</text>
</comment>
<protein>
    <submittedName>
        <fullName evidence="1">Uncharacterized protein</fullName>
    </submittedName>
</protein>
<evidence type="ECO:0000313" key="2">
    <source>
        <dbReference type="Proteomes" id="UP001345219"/>
    </source>
</evidence>
<name>A0AAN7QRR3_9MYRT</name>
<evidence type="ECO:0000313" key="1">
    <source>
        <dbReference type="EMBL" id="KAK4773090.1"/>
    </source>
</evidence>
<dbReference type="AlphaFoldDB" id="A0AAN7QRR3"/>
<reference evidence="1 2" key="1">
    <citation type="journal article" date="2023" name="Hortic Res">
        <title>Pangenome of water caltrop reveals structural variations and asymmetric subgenome divergence after allopolyploidization.</title>
        <authorList>
            <person name="Zhang X."/>
            <person name="Chen Y."/>
            <person name="Wang L."/>
            <person name="Yuan Y."/>
            <person name="Fang M."/>
            <person name="Shi L."/>
            <person name="Lu R."/>
            <person name="Comes H.P."/>
            <person name="Ma Y."/>
            <person name="Chen Y."/>
            <person name="Huang G."/>
            <person name="Zhou Y."/>
            <person name="Zheng Z."/>
            <person name="Qiu Y."/>
        </authorList>
    </citation>
    <scope>NUCLEOTIDE SEQUENCE [LARGE SCALE GENOMIC DNA]</scope>
    <source>
        <tissue evidence="1">Roots</tissue>
    </source>
</reference>
<dbReference type="EMBL" id="JAXIOK010000004">
    <property type="protein sequence ID" value="KAK4773090.1"/>
    <property type="molecule type" value="Genomic_DNA"/>
</dbReference>